<accession>A0ABD1SQP8</accession>
<dbReference type="PANTHER" id="PTHR47950">
    <property type="entry name" value="CYTOCHROME P450, FAMILY 76, SUBFAMILY C, POLYPEPTIDE 5-RELATED"/>
    <property type="match status" value="1"/>
</dbReference>
<evidence type="ECO:0000256" key="9">
    <source>
        <dbReference type="RuleBase" id="RU000461"/>
    </source>
</evidence>
<keyword evidence="11" id="KW-1185">Reference proteome</keyword>
<keyword evidence="5 9" id="KW-0560">Oxidoreductase</keyword>
<dbReference type="AlphaFoldDB" id="A0ABD1SQP8"/>
<comment type="cofactor">
    <cofactor evidence="8">
        <name>heme</name>
        <dbReference type="ChEBI" id="CHEBI:30413"/>
    </cofactor>
</comment>
<evidence type="ECO:0000256" key="4">
    <source>
        <dbReference type="ARBA" id="ARBA00022723"/>
    </source>
</evidence>
<keyword evidence="6 8" id="KW-0408">Iron</keyword>
<keyword evidence="7 9" id="KW-0503">Monooxygenase</keyword>
<comment type="similarity">
    <text evidence="2 9">Belongs to the cytochrome P450 family.</text>
</comment>
<dbReference type="PRINTS" id="PR00463">
    <property type="entry name" value="EP450I"/>
</dbReference>
<dbReference type="InterPro" id="IPR001128">
    <property type="entry name" value="Cyt_P450"/>
</dbReference>
<evidence type="ECO:0000256" key="1">
    <source>
        <dbReference type="ARBA" id="ARBA00004167"/>
    </source>
</evidence>
<dbReference type="InterPro" id="IPR017972">
    <property type="entry name" value="Cyt_P450_CS"/>
</dbReference>
<dbReference type="PROSITE" id="PS00086">
    <property type="entry name" value="CYTOCHROME_P450"/>
    <property type="match status" value="1"/>
</dbReference>
<dbReference type="GO" id="GO:0046872">
    <property type="term" value="F:metal ion binding"/>
    <property type="evidence" value="ECO:0007669"/>
    <property type="project" value="UniProtKB-KW"/>
</dbReference>
<evidence type="ECO:0000256" key="2">
    <source>
        <dbReference type="ARBA" id="ARBA00010617"/>
    </source>
</evidence>
<dbReference type="SUPFAM" id="SSF48264">
    <property type="entry name" value="Cytochrome P450"/>
    <property type="match status" value="1"/>
</dbReference>
<organism evidence="10 11">
    <name type="scientific">Forsythia ovata</name>
    <dbReference type="NCBI Taxonomy" id="205694"/>
    <lineage>
        <taxon>Eukaryota</taxon>
        <taxon>Viridiplantae</taxon>
        <taxon>Streptophyta</taxon>
        <taxon>Embryophyta</taxon>
        <taxon>Tracheophyta</taxon>
        <taxon>Spermatophyta</taxon>
        <taxon>Magnoliopsida</taxon>
        <taxon>eudicotyledons</taxon>
        <taxon>Gunneridae</taxon>
        <taxon>Pentapetalae</taxon>
        <taxon>asterids</taxon>
        <taxon>lamiids</taxon>
        <taxon>Lamiales</taxon>
        <taxon>Oleaceae</taxon>
        <taxon>Forsythieae</taxon>
        <taxon>Forsythia</taxon>
    </lineage>
</organism>
<comment type="caution">
    <text evidence="10">The sequence shown here is derived from an EMBL/GenBank/DDBJ whole genome shotgun (WGS) entry which is preliminary data.</text>
</comment>
<keyword evidence="4 8" id="KW-0479">Metal-binding</keyword>
<reference evidence="11" key="1">
    <citation type="submission" date="2024-07" db="EMBL/GenBank/DDBJ databases">
        <title>Two chromosome-level genome assemblies of Korean endemic species Abeliophyllum distichum and Forsythia ovata (Oleaceae).</title>
        <authorList>
            <person name="Jang H."/>
        </authorList>
    </citation>
    <scope>NUCLEOTIDE SEQUENCE [LARGE SCALE GENOMIC DNA]</scope>
</reference>
<dbReference type="Gene3D" id="1.10.630.10">
    <property type="entry name" value="Cytochrome P450"/>
    <property type="match status" value="1"/>
</dbReference>
<dbReference type="InterPro" id="IPR002401">
    <property type="entry name" value="Cyt_P450_E_grp-I"/>
</dbReference>
<dbReference type="GO" id="GO:0016020">
    <property type="term" value="C:membrane"/>
    <property type="evidence" value="ECO:0007669"/>
    <property type="project" value="UniProtKB-SubCell"/>
</dbReference>
<proteinExistence type="inferred from homology"/>
<sequence>MGYFIPKSTQVFVNAWAISTDEKYWEEPLSFKPERFLGSKIDFKGQHYEYIPFGAGRRSCPGLPLGDRMMHFVLGTLLHEFDWELDSSTTPNTIDMNEKIGLAMRKLEPLMVVPIKRNV</sequence>
<keyword evidence="3 8" id="KW-0349">Heme</keyword>
<protein>
    <submittedName>
        <fullName evidence="10">Cytochrome</fullName>
    </submittedName>
</protein>
<evidence type="ECO:0000313" key="11">
    <source>
        <dbReference type="Proteomes" id="UP001604277"/>
    </source>
</evidence>
<evidence type="ECO:0000313" key="10">
    <source>
        <dbReference type="EMBL" id="KAL2502663.1"/>
    </source>
</evidence>
<comment type="subcellular location">
    <subcellularLocation>
        <location evidence="1">Membrane</location>
        <topology evidence="1">Single-pass membrane protein</topology>
    </subcellularLocation>
</comment>
<evidence type="ECO:0000256" key="7">
    <source>
        <dbReference type="ARBA" id="ARBA00023033"/>
    </source>
</evidence>
<evidence type="ECO:0000256" key="5">
    <source>
        <dbReference type="ARBA" id="ARBA00023002"/>
    </source>
</evidence>
<dbReference type="Pfam" id="PF00067">
    <property type="entry name" value="p450"/>
    <property type="match status" value="1"/>
</dbReference>
<evidence type="ECO:0000256" key="3">
    <source>
        <dbReference type="ARBA" id="ARBA00022617"/>
    </source>
</evidence>
<dbReference type="Proteomes" id="UP001604277">
    <property type="component" value="Unassembled WGS sequence"/>
</dbReference>
<dbReference type="InterPro" id="IPR036396">
    <property type="entry name" value="Cyt_P450_sf"/>
</dbReference>
<name>A0ABD1SQP8_9LAMI</name>
<gene>
    <name evidence="10" type="ORF">Fot_36511</name>
</gene>
<feature type="binding site" description="axial binding residue" evidence="8">
    <location>
        <position position="60"/>
    </location>
    <ligand>
        <name>heme</name>
        <dbReference type="ChEBI" id="CHEBI:30413"/>
    </ligand>
    <ligandPart>
        <name>Fe</name>
        <dbReference type="ChEBI" id="CHEBI:18248"/>
    </ligandPart>
</feature>
<dbReference type="PANTHER" id="PTHR47950:SF14">
    <property type="entry name" value="CYTOCHROME P450 76A2-LIKE ISOFORM X1"/>
    <property type="match status" value="1"/>
</dbReference>
<dbReference type="EMBL" id="JBFOLJ010000010">
    <property type="protein sequence ID" value="KAL2502663.1"/>
    <property type="molecule type" value="Genomic_DNA"/>
</dbReference>
<evidence type="ECO:0000256" key="8">
    <source>
        <dbReference type="PIRSR" id="PIRSR602401-1"/>
    </source>
</evidence>
<evidence type="ECO:0000256" key="6">
    <source>
        <dbReference type="ARBA" id="ARBA00023004"/>
    </source>
</evidence>
<dbReference type="GO" id="GO:0004497">
    <property type="term" value="F:monooxygenase activity"/>
    <property type="evidence" value="ECO:0007669"/>
    <property type="project" value="UniProtKB-KW"/>
</dbReference>